<evidence type="ECO:0000256" key="1">
    <source>
        <dbReference type="SAM" id="MobiDB-lite"/>
    </source>
</evidence>
<name>A0A0A9D8X6_ARUDO</name>
<feature type="compositionally biased region" description="Gly residues" evidence="1">
    <location>
        <begin position="183"/>
        <end position="196"/>
    </location>
</feature>
<sequence length="196" mass="19630">MPWHLGAPSKHTSLGAATAAELFRYSWITSSFMCKDSGFSLSECKGRDLRMLFPSESSSSEAAARGGTATKGFHACAAIGSATALGGDGLRLGGDGLGARPRGCGMDGGRRWTGLEPSVGEEADGEEGESDEDDASAAAGGTVLGSEAELREANSPEGGPTRGSGGRGRSSGDPGRRLELVPGGCGAGGGVARVPR</sequence>
<accession>A0A0A9D8X6</accession>
<reference evidence="2" key="2">
    <citation type="journal article" date="2015" name="Data Brief">
        <title>Shoot transcriptome of the giant reed, Arundo donax.</title>
        <authorList>
            <person name="Barrero R.A."/>
            <person name="Guerrero F.D."/>
            <person name="Moolhuijzen P."/>
            <person name="Goolsby J.A."/>
            <person name="Tidwell J."/>
            <person name="Bellgard S.E."/>
            <person name="Bellgard M.I."/>
        </authorList>
    </citation>
    <scope>NUCLEOTIDE SEQUENCE</scope>
    <source>
        <tissue evidence="2">Shoot tissue taken approximately 20 cm above the soil surface</tissue>
    </source>
</reference>
<dbReference type="AlphaFoldDB" id="A0A0A9D8X6"/>
<reference evidence="2" key="1">
    <citation type="submission" date="2014-09" db="EMBL/GenBank/DDBJ databases">
        <authorList>
            <person name="Magalhaes I.L.F."/>
            <person name="Oliveira U."/>
            <person name="Santos F.R."/>
            <person name="Vidigal T.H.D.A."/>
            <person name="Brescovit A.D."/>
            <person name="Santos A.J."/>
        </authorList>
    </citation>
    <scope>NUCLEOTIDE SEQUENCE</scope>
    <source>
        <tissue evidence="2">Shoot tissue taken approximately 20 cm above the soil surface</tissue>
    </source>
</reference>
<proteinExistence type="predicted"/>
<organism evidence="2">
    <name type="scientific">Arundo donax</name>
    <name type="common">Giant reed</name>
    <name type="synonym">Donax arundinaceus</name>
    <dbReference type="NCBI Taxonomy" id="35708"/>
    <lineage>
        <taxon>Eukaryota</taxon>
        <taxon>Viridiplantae</taxon>
        <taxon>Streptophyta</taxon>
        <taxon>Embryophyta</taxon>
        <taxon>Tracheophyta</taxon>
        <taxon>Spermatophyta</taxon>
        <taxon>Magnoliopsida</taxon>
        <taxon>Liliopsida</taxon>
        <taxon>Poales</taxon>
        <taxon>Poaceae</taxon>
        <taxon>PACMAD clade</taxon>
        <taxon>Arundinoideae</taxon>
        <taxon>Arundineae</taxon>
        <taxon>Arundo</taxon>
    </lineage>
</organism>
<feature type="compositionally biased region" description="Gly residues" evidence="1">
    <location>
        <begin position="160"/>
        <end position="169"/>
    </location>
</feature>
<protein>
    <submittedName>
        <fullName evidence="2">Uncharacterized protein</fullName>
    </submittedName>
</protein>
<dbReference type="EMBL" id="GBRH01212846">
    <property type="protein sequence ID" value="JAD85049.1"/>
    <property type="molecule type" value="Transcribed_RNA"/>
</dbReference>
<evidence type="ECO:0000313" key="2">
    <source>
        <dbReference type="EMBL" id="JAD85049.1"/>
    </source>
</evidence>
<feature type="compositionally biased region" description="Acidic residues" evidence="1">
    <location>
        <begin position="119"/>
        <end position="135"/>
    </location>
</feature>
<feature type="region of interest" description="Disordered" evidence="1">
    <location>
        <begin position="100"/>
        <end position="196"/>
    </location>
</feature>